<evidence type="ECO:0000313" key="2">
    <source>
        <dbReference type="EMBL" id="KAF4348003.1"/>
    </source>
</evidence>
<dbReference type="PANTHER" id="PTHR31929">
    <property type="entry name" value="SAUR-LIKE AUXIN-RESPONSIVE PROTEIN FAMILY-RELATED"/>
    <property type="match status" value="1"/>
</dbReference>
<gene>
    <name evidence="2" type="ORF">G4B88_026823</name>
</gene>
<accession>A0A7J6DPJ6</accession>
<dbReference type="GO" id="GO:0009733">
    <property type="term" value="P:response to auxin"/>
    <property type="evidence" value="ECO:0007669"/>
    <property type="project" value="InterPro"/>
</dbReference>
<comment type="caution">
    <text evidence="2">The sequence shown here is derived from an EMBL/GenBank/DDBJ whole genome shotgun (WGS) entry which is preliminary data.</text>
</comment>
<protein>
    <submittedName>
        <fullName evidence="2">Uncharacterized protein</fullName>
    </submittedName>
</protein>
<comment type="similarity">
    <text evidence="1">Belongs to the ARG7 family.</text>
</comment>
<reference evidence="2 3" key="1">
    <citation type="journal article" date="2020" name="bioRxiv">
        <title>Sequence and annotation of 42 cannabis genomes reveals extensive copy number variation in cannabinoid synthesis and pathogen resistance genes.</title>
        <authorList>
            <person name="Mckernan K.J."/>
            <person name="Helbert Y."/>
            <person name="Kane L.T."/>
            <person name="Ebling H."/>
            <person name="Zhang L."/>
            <person name="Liu B."/>
            <person name="Eaton Z."/>
            <person name="Mclaughlin S."/>
            <person name="Kingan S."/>
            <person name="Baybayan P."/>
            <person name="Concepcion G."/>
            <person name="Jordan M."/>
            <person name="Riva A."/>
            <person name="Barbazuk W."/>
            <person name="Harkins T."/>
        </authorList>
    </citation>
    <scope>NUCLEOTIDE SEQUENCE [LARGE SCALE GENOMIC DNA]</scope>
    <source>
        <strain evidence="3">cv. Jamaican Lion 4</strain>
        <tissue evidence="2">Leaf</tissue>
    </source>
</reference>
<evidence type="ECO:0000256" key="1">
    <source>
        <dbReference type="ARBA" id="ARBA00006974"/>
    </source>
</evidence>
<proteinExistence type="inferred from homology"/>
<dbReference type="EMBL" id="JAATIQ010000742">
    <property type="protein sequence ID" value="KAF4348003.1"/>
    <property type="molecule type" value="Genomic_DNA"/>
</dbReference>
<dbReference type="AlphaFoldDB" id="A0A7J6DPJ6"/>
<name>A0A7J6DPJ6_CANSA</name>
<evidence type="ECO:0000313" key="3">
    <source>
        <dbReference type="Proteomes" id="UP000583929"/>
    </source>
</evidence>
<dbReference type="Proteomes" id="UP000583929">
    <property type="component" value="Unassembled WGS sequence"/>
</dbReference>
<dbReference type="InterPro" id="IPR003676">
    <property type="entry name" value="SAUR_fam"/>
</dbReference>
<organism evidence="2 3">
    <name type="scientific">Cannabis sativa</name>
    <name type="common">Hemp</name>
    <name type="synonym">Marijuana</name>
    <dbReference type="NCBI Taxonomy" id="3483"/>
    <lineage>
        <taxon>Eukaryota</taxon>
        <taxon>Viridiplantae</taxon>
        <taxon>Streptophyta</taxon>
        <taxon>Embryophyta</taxon>
        <taxon>Tracheophyta</taxon>
        <taxon>Spermatophyta</taxon>
        <taxon>Magnoliopsida</taxon>
        <taxon>eudicotyledons</taxon>
        <taxon>Gunneridae</taxon>
        <taxon>Pentapetalae</taxon>
        <taxon>rosids</taxon>
        <taxon>fabids</taxon>
        <taxon>Rosales</taxon>
        <taxon>Cannabaceae</taxon>
        <taxon>Cannabis</taxon>
    </lineage>
</organism>
<keyword evidence="3" id="KW-1185">Reference proteome</keyword>
<dbReference type="Pfam" id="PF02519">
    <property type="entry name" value="Auxin_inducible"/>
    <property type="match status" value="4"/>
</dbReference>
<sequence length="523" mass="58541">MGFRFPGVVQAKQLIQRPFSSAKDVPKGYLAVYVGKSKMTRFVIPVSYLNNSSFQELLCQAEEEFGFDHPMGALTIPCNEDTFINLVSSLNSTDDFVNNECDWVLQHLNSSQLQLLLAYILFLLLPLETSAIMGFRFPGVVHAKQLIQRPFSSAKDVPKGYLAVYVGKNKMTRFIIPVSYLNNSSFQELLCQAEEEFGFDHPMGALTIPCSEDTFINLVSSLNIKAMSVLQITSSVQLRCDINEDVFTARNCESTHWMSTNDYVNKECGNLMNEFCDNVHIGSSASQLLTTSSTLSLHFLPSSTLRETSTIMGFRFPGVVHAKQLIQRPFSSAKDIPKGYLAVYVGKSKMTRFVIPVSYLNSSSFQELLCQAEEEFGFDHPMGALTIPCSEETFINLMNGSLAYFGNWVGFVFAKKHKHLKIYMETSAIMGFRFPGVVHAKQLIQKPFSSAKDVPKGYLAVYVGKSKMTRFVIPVSYLNHSSFQELLCQAEEEFGFDHPMGALTIPCSEDVFINLVSSLNIKI</sequence>